<accession>A0AAD7MQ80</accession>
<organism evidence="2 3">
    <name type="scientific">Mycena metata</name>
    <dbReference type="NCBI Taxonomy" id="1033252"/>
    <lineage>
        <taxon>Eukaryota</taxon>
        <taxon>Fungi</taxon>
        <taxon>Dikarya</taxon>
        <taxon>Basidiomycota</taxon>
        <taxon>Agaricomycotina</taxon>
        <taxon>Agaricomycetes</taxon>
        <taxon>Agaricomycetidae</taxon>
        <taxon>Agaricales</taxon>
        <taxon>Marasmiineae</taxon>
        <taxon>Mycenaceae</taxon>
        <taxon>Mycena</taxon>
    </lineage>
</organism>
<sequence>MWGSVDLSATAGAKEGGGSRIGFDYMRWGDRSNAKHTVFNNSSEVIFYRCAGGASAAGISIPCIQIENKGQIILTADNLPPTGAPGGPWLQDITVDSDEDELAPHRKRKRIPSTILDSDSDNGKPCHKRTGSNFGIFKV</sequence>
<gene>
    <name evidence="2" type="ORF">B0H16DRAFT_1470649</name>
</gene>
<evidence type="ECO:0000256" key="1">
    <source>
        <dbReference type="SAM" id="MobiDB-lite"/>
    </source>
</evidence>
<dbReference type="Proteomes" id="UP001215598">
    <property type="component" value="Unassembled WGS sequence"/>
</dbReference>
<name>A0AAD7MQ80_9AGAR</name>
<dbReference type="EMBL" id="JARKIB010000175">
    <property type="protein sequence ID" value="KAJ7728058.1"/>
    <property type="molecule type" value="Genomic_DNA"/>
</dbReference>
<dbReference type="AlphaFoldDB" id="A0AAD7MQ80"/>
<protein>
    <submittedName>
        <fullName evidence="2">Uncharacterized protein</fullName>
    </submittedName>
</protein>
<comment type="caution">
    <text evidence="2">The sequence shown here is derived from an EMBL/GenBank/DDBJ whole genome shotgun (WGS) entry which is preliminary data.</text>
</comment>
<proteinExistence type="predicted"/>
<evidence type="ECO:0000313" key="2">
    <source>
        <dbReference type="EMBL" id="KAJ7728058.1"/>
    </source>
</evidence>
<feature type="region of interest" description="Disordered" evidence="1">
    <location>
        <begin position="99"/>
        <end position="127"/>
    </location>
</feature>
<reference evidence="2" key="1">
    <citation type="submission" date="2023-03" db="EMBL/GenBank/DDBJ databases">
        <title>Massive genome expansion in bonnet fungi (Mycena s.s.) driven by repeated elements and novel gene families across ecological guilds.</title>
        <authorList>
            <consortium name="Lawrence Berkeley National Laboratory"/>
            <person name="Harder C.B."/>
            <person name="Miyauchi S."/>
            <person name="Viragh M."/>
            <person name="Kuo A."/>
            <person name="Thoen E."/>
            <person name="Andreopoulos B."/>
            <person name="Lu D."/>
            <person name="Skrede I."/>
            <person name="Drula E."/>
            <person name="Henrissat B."/>
            <person name="Morin E."/>
            <person name="Kohler A."/>
            <person name="Barry K."/>
            <person name="LaButti K."/>
            <person name="Morin E."/>
            <person name="Salamov A."/>
            <person name="Lipzen A."/>
            <person name="Mereny Z."/>
            <person name="Hegedus B."/>
            <person name="Baldrian P."/>
            <person name="Stursova M."/>
            <person name="Weitz H."/>
            <person name="Taylor A."/>
            <person name="Grigoriev I.V."/>
            <person name="Nagy L.G."/>
            <person name="Martin F."/>
            <person name="Kauserud H."/>
        </authorList>
    </citation>
    <scope>NUCLEOTIDE SEQUENCE</scope>
    <source>
        <strain evidence="2">CBHHK182m</strain>
    </source>
</reference>
<evidence type="ECO:0000313" key="3">
    <source>
        <dbReference type="Proteomes" id="UP001215598"/>
    </source>
</evidence>
<keyword evidence="3" id="KW-1185">Reference proteome</keyword>